<reference evidence="2" key="2">
    <citation type="submission" date="2024-06" db="EMBL/GenBank/DDBJ databases">
        <title>Caproicibacterium argilliputei sp. nov, a novel caproic acid producing anaerobic bacterium isolated from pit mud.</title>
        <authorList>
            <person name="Xia S."/>
        </authorList>
    </citation>
    <scope>NUCLEOTIDE SEQUENCE</scope>
    <source>
        <strain evidence="2">ZCY20-5</strain>
    </source>
</reference>
<sequence>MRGIRMEKDTILYYGNAAGYISNDKAVVDPLFQSKELQDFLDRQKDVTEVKWVNGTFDRLMNGQRDNREITPLKNVRIWQLKPDVDIRMKFIGYDELLERFGEPIPEHYQAAYDGTLGTNDLEEIYAKFNVEHPEGFTGHSLSMSDVVELYDEAGSEFHYVDRFGFKQIGFQPPSQTQTMQL</sequence>
<dbReference type="Proteomes" id="UP001300604">
    <property type="component" value="Chromosome"/>
</dbReference>
<name>A0AA97D9G2_9FIRM</name>
<dbReference type="AlphaFoldDB" id="A0AA97D9G2"/>
<dbReference type="Pfam" id="PF14191">
    <property type="entry name" value="YodL"/>
    <property type="match status" value="1"/>
</dbReference>
<reference evidence="2" key="1">
    <citation type="submission" date="2023-09" db="EMBL/GenBank/DDBJ databases">
        <authorList>
            <person name="Zeng C."/>
        </authorList>
    </citation>
    <scope>NUCLEOTIDE SEQUENCE</scope>
    <source>
        <strain evidence="2">ZCY20-5</strain>
    </source>
</reference>
<evidence type="ECO:0000313" key="3">
    <source>
        <dbReference type="Proteomes" id="UP001300604"/>
    </source>
</evidence>
<dbReference type="RefSeq" id="WP_275844186.1">
    <property type="nucleotide sequence ID" value="NZ_CP135996.1"/>
</dbReference>
<keyword evidence="3" id="KW-1185">Reference proteome</keyword>
<accession>A0AA97D9G2</accession>
<dbReference type="KEGG" id="carl:PXC00_13170"/>
<proteinExistence type="predicted"/>
<dbReference type="InterPro" id="IPR025923">
    <property type="entry name" value="YodL-like_dom"/>
</dbReference>
<protein>
    <submittedName>
        <fullName evidence="2">YodL domain-containing protein</fullName>
    </submittedName>
</protein>
<evidence type="ECO:0000313" key="2">
    <source>
        <dbReference type="EMBL" id="WOC32127.1"/>
    </source>
</evidence>
<organism evidence="2 3">
    <name type="scientific">Caproicibacterium argilliputei</name>
    <dbReference type="NCBI Taxonomy" id="3030016"/>
    <lineage>
        <taxon>Bacteria</taxon>
        <taxon>Bacillati</taxon>
        <taxon>Bacillota</taxon>
        <taxon>Clostridia</taxon>
        <taxon>Eubacteriales</taxon>
        <taxon>Oscillospiraceae</taxon>
        <taxon>Caproicibacterium</taxon>
    </lineage>
</organism>
<dbReference type="EMBL" id="CP135996">
    <property type="protein sequence ID" value="WOC32127.1"/>
    <property type="molecule type" value="Genomic_DNA"/>
</dbReference>
<evidence type="ECO:0000259" key="1">
    <source>
        <dbReference type="Pfam" id="PF14191"/>
    </source>
</evidence>
<feature type="domain" description="YodL-like" evidence="1">
    <location>
        <begin position="75"/>
        <end position="171"/>
    </location>
</feature>
<gene>
    <name evidence="2" type="ORF">PXC00_13170</name>
</gene>